<name>A0AB34IEU1_PRYPA</name>
<evidence type="ECO:0000313" key="3">
    <source>
        <dbReference type="Proteomes" id="UP001515480"/>
    </source>
</evidence>
<gene>
    <name evidence="2" type="ORF">AB1Y20_016285</name>
</gene>
<protein>
    <submittedName>
        <fullName evidence="2">Uncharacterized protein</fullName>
    </submittedName>
</protein>
<reference evidence="2 3" key="1">
    <citation type="journal article" date="2024" name="Science">
        <title>Giant polyketide synthase enzymes in the biosynthesis of giant marine polyether toxins.</title>
        <authorList>
            <person name="Fallon T.R."/>
            <person name="Shende V.V."/>
            <person name="Wierzbicki I.H."/>
            <person name="Pendleton A.L."/>
            <person name="Watervoot N.F."/>
            <person name="Auber R.P."/>
            <person name="Gonzalez D.J."/>
            <person name="Wisecaver J.H."/>
            <person name="Moore B.S."/>
        </authorList>
    </citation>
    <scope>NUCLEOTIDE SEQUENCE [LARGE SCALE GENOMIC DNA]</scope>
    <source>
        <strain evidence="2 3">12B1</strain>
    </source>
</reference>
<keyword evidence="3" id="KW-1185">Reference proteome</keyword>
<accession>A0AB34IEU1</accession>
<comment type="caution">
    <text evidence="2">The sequence shown here is derived from an EMBL/GenBank/DDBJ whole genome shotgun (WGS) entry which is preliminary data.</text>
</comment>
<feature type="region of interest" description="Disordered" evidence="1">
    <location>
        <begin position="1"/>
        <end position="87"/>
    </location>
</feature>
<organism evidence="2 3">
    <name type="scientific">Prymnesium parvum</name>
    <name type="common">Toxic golden alga</name>
    <dbReference type="NCBI Taxonomy" id="97485"/>
    <lineage>
        <taxon>Eukaryota</taxon>
        <taxon>Haptista</taxon>
        <taxon>Haptophyta</taxon>
        <taxon>Prymnesiophyceae</taxon>
        <taxon>Prymnesiales</taxon>
        <taxon>Prymnesiaceae</taxon>
        <taxon>Prymnesium</taxon>
    </lineage>
</organism>
<sequence length="255" mass="28037">MREAEAQTVHSPRADYTVEPTWQTGGFMAQQLEVARKRAHARARRNERPLQPGDAAAGSGSLPAEGSDEAEEEELPSQQPPHGLTKEMCEPTALPEVRASIEAELQAQLQLPLDAELREHLGQTLQTELTAALAADEGFASMVQMSAVPALKARVAETLSIPTLQSELEAELQQLIQTQVHGILVDEMSKVLAAEDTRLRRHAHGAEDSVLHNEIEIEGFWAALVRDCKRQLKSELEAEPLRARIRACLENVALQ</sequence>
<dbReference type="AlphaFoldDB" id="A0AB34IEU1"/>
<dbReference type="EMBL" id="JBGBPQ010000029">
    <property type="protein sequence ID" value="KAL1496328.1"/>
    <property type="molecule type" value="Genomic_DNA"/>
</dbReference>
<evidence type="ECO:0000256" key="1">
    <source>
        <dbReference type="SAM" id="MobiDB-lite"/>
    </source>
</evidence>
<evidence type="ECO:0000313" key="2">
    <source>
        <dbReference type="EMBL" id="KAL1496328.1"/>
    </source>
</evidence>
<proteinExistence type="predicted"/>
<dbReference type="Proteomes" id="UP001515480">
    <property type="component" value="Unassembled WGS sequence"/>
</dbReference>
<feature type="compositionally biased region" description="Acidic residues" evidence="1">
    <location>
        <begin position="66"/>
        <end position="75"/>
    </location>
</feature>